<reference evidence="1 2" key="1">
    <citation type="submission" date="2018-06" db="EMBL/GenBank/DDBJ databases">
        <title>Genomic Encyclopedia of Type Strains, Phase IV (KMG-IV): sequencing the most valuable type-strain genomes for metagenomic binning, comparative biology and taxonomic classification.</title>
        <authorList>
            <person name="Goeker M."/>
        </authorList>
    </citation>
    <scope>NUCLEOTIDE SEQUENCE [LARGE SCALE GENOMIC DNA]</scope>
    <source>
        <strain evidence="1 2">DSM 24032</strain>
    </source>
</reference>
<protein>
    <submittedName>
        <fullName evidence="1">Uncharacterized protein</fullName>
    </submittedName>
</protein>
<name>A0A395JM83_9GAMM</name>
<proteinExistence type="predicted"/>
<dbReference type="InParanoid" id="A0A395JM83"/>
<dbReference type="AlphaFoldDB" id="A0A395JM83"/>
<sequence>MLERSPNEIPPLLKDDLFDTALLQAWALNYKATAF</sequence>
<comment type="caution">
    <text evidence="1">The sequence shown here is derived from an EMBL/GenBank/DDBJ whole genome shotgun (WGS) entry which is preliminary data.</text>
</comment>
<dbReference type="Proteomes" id="UP000253083">
    <property type="component" value="Unassembled WGS sequence"/>
</dbReference>
<organism evidence="1 2">
    <name type="scientific">Arenicella xantha</name>
    <dbReference type="NCBI Taxonomy" id="644221"/>
    <lineage>
        <taxon>Bacteria</taxon>
        <taxon>Pseudomonadati</taxon>
        <taxon>Pseudomonadota</taxon>
        <taxon>Gammaproteobacteria</taxon>
        <taxon>Arenicellales</taxon>
        <taxon>Arenicellaceae</taxon>
        <taxon>Arenicella</taxon>
    </lineage>
</organism>
<dbReference type="EMBL" id="QNRT01000002">
    <property type="protein sequence ID" value="RBP51525.1"/>
    <property type="molecule type" value="Genomic_DNA"/>
</dbReference>
<gene>
    <name evidence="1" type="ORF">DFR28_102955</name>
</gene>
<evidence type="ECO:0000313" key="1">
    <source>
        <dbReference type="EMBL" id="RBP51525.1"/>
    </source>
</evidence>
<accession>A0A395JM83</accession>
<evidence type="ECO:0000313" key="2">
    <source>
        <dbReference type="Proteomes" id="UP000253083"/>
    </source>
</evidence>
<keyword evidence="2" id="KW-1185">Reference proteome</keyword>